<sequence length="306" mass="35365">LQGLLKYFGHGLPGRDREGNPILLNLLGKLDVEGLFQSCQSKDYIKMHLFNVEMGLRLAARTSDQKTEEKILLVMDLFNLTTSHYSYKPFTNTFLTLVALFQENYPDIFKKIVLIRAPAVAKIAFNLLRPFLSEKTTAVVEMPGDEWKDVLFRYVDPEKWPAYWGGSLIEDGDEKCPSKVNFGIDVVSKEDYYDPSKDKDEYTEVTVYAGNVHTVEVDIKNEGTVLRWKYKTVMEDIGFSIYIEDSKTDPYDIVYPYIRLECSLIPVENEMSCDRKGKYILEFDNRYSWFSAKELSYVVYLQDAGD</sequence>
<reference evidence="3" key="1">
    <citation type="submission" date="2016-06" db="UniProtKB">
        <authorList>
            <consortium name="WormBaseParasite"/>
        </authorList>
    </citation>
    <scope>IDENTIFICATION</scope>
</reference>
<dbReference type="Gene3D" id="2.60.120.680">
    <property type="entry name" value="GOLD domain"/>
    <property type="match status" value="1"/>
</dbReference>
<dbReference type="CDD" id="cd00170">
    <property type="entry name" value="SEC14"/>
    <property type="match status" value="1"/>
</dbReference>
<dbReference type="SUPFAM" id="SSF101576">
    <property type="entry name" value="Supernatant protein factor (SPF), C-terminal domain"/>
    <property type="match status" value="1"/>
</dbReference>
<name>A0A183IEM9_9BILA</name>
<dbReference type="Pfam" id="PF00650">
    <property type="entry name" value="CRAL_TRIO"/>
    <property type="match status" value="1"/>
</dbReference>
<dbReference type="SUPFAM" id="SSF52087">
    <property type="entry name" value="CRAL/TRIO domain"/>
    <property type="match status" value="1"/>
</dbReference>
<dbReference type="PROSITE" id="PS50866">
    <property type="entry name" value="GOLD"/>
    <property type="match status" value="1"/>
</dbReference>
<dbReference type="SMART" id="SM00516">
    <property type="entry name" value="SEC14"/>
    <property type="match status" value="1"/>
</dbReference>
<evidence type="ECO:0000259" key="1">
    <source>
        <dbReference type="PROSITE" id="PS50191"/>
    </source>
</evidence>
<dbReference type="GO" id="GO:0005737">
    <property type="term" value="C:cytoplasm"/>
    <property type="evidence" value="ECO:0007669"/>
    <property type="project" value="TreeGrafter"/>
</dbReference>
<evidence type="ECO:0000313" key="3">
    <source>
        <dbReference type="WBParaSite" id="SBAD_0000217301-mRNA-1"/>
    </source>
</evidence>
<protein>
    <submittedName>
        <fullName evidence="3">SEC14-like protein 2</fullName>
    </submittedName>
</protein>
<feature type="domain" description="CRAL-TRIO" evidence="1">
    <location>
        <begin position="1"/>
        <end position="172"/>
    </location>
</feature>
<dbReference type="Gene3D" id="3.40.525.10">
    <property type="entry name" value="CRAL-TRIO lipid binding domain"/>
    <property type="match status" value="1"/>
</dbReference>
<proteinExistence type="predicted"/>
<dbReference type="InterPro" id="IPR051064">
    <property type="entry name" value="SEC14/CRAL-TRIO_domain"/>
</dbReference>
<dbReference type="InterPro" id="IPR036598">
    <property type="entry name" value="GOLD_dom_sf"/>
</dbReference>
<evidence type="ECO:0000259" key="2">
    <source>
        <dbReference type="PROSITE" id="PS50866"/>
    </source>
</evidence>
<dbReference type="AlphaFoldDB" id="A0A183IEM9"/>
<dbReference type="InterPro" id="IPR009038">
    <property type="entry name" value="GOLD_dom"/>
</dbReference>
<organism evidence="3">
    <name type="scientific">Soboliphyme baturini</name>
    <dbReference type="NCBI Taxonomy" id="241478"/>
    <lineage>
        <taxon>Eukaryota</taxon>
        <taxon>Metazoa</taxon>
        <taxon>Ecdysozoa</taxon>
        <taxon>Nematoda</taxon>
        <taxon>Enoplea</taxon>
        <taxon>Dorylaimia</taxon>
        <taxon>Dioctophymatida</taxon>
        <taxon>Dioctophymatoidea</taxon>
        <taxon>Soboliphymatidae</taxon>
        <taxon>Soboliphyme</taxon>
    </lineage>
</organism>
<dbReference type="PANTHER" id="PTHR23324">
    <property type="entry name" value="SEC14 RELATED PROTEIN"/>
    <property type="match status" value="1"/>
</dbReference>
<feature type="domain" description="GOLD" evidence="2">
    <location>
        <begin position="198"/>
        <end position="301"/>
    </location>
</feature>
<dbReference type="InterPro" id="IPR036865">
    <property type="entry name" value="CRAL-TRIO_dom_sf"/>
</dbReference>
<accession>A0A183IEM9</accession>
<dbReference type="InterPro" id="IPR001251">
    <property type="entry name" value="CRAL-TRIO_dom"/>
</dbReference>
<dbReference type="WBParaSite" id="SBAD_0000217301-mRNA-1">
    <property type="protein sequence ID" value="SBAD_0000217301-mRNA-1"/>
    <property type="gene ID" value="SBAD_0000217301"/>
</dbReference>
<dbReference type="PANTHER" id="PTHR23324:SF83">
    <property type="entry name" value="SEC14-LIKE PROTEIN 2"/>
    <property type="match status" value="1"/>
</dbReference>
<dbReference type="PROSITE" id="PS50191">
    <property type="entry name" value="CRAL_TRIO"/>
    <property type="match status" value="1"/>
</dbReference>